<accession>A0A4V2E353</accession>
<keyword evidence="1" id="KW-0812">Transmembrane</keyword>
<evidence type="ECO:0000313" key="3">
    <source>
        <dbReference type="Proteomes" id="UP000292345"/>
    </source>
</evidence>
<feature type="transmembrane region" description="Helical" evidence="1">
    <location>
        <begin position="12"/>
        <end position="33"/>
    </location>
</feature>
<sequence length="178" mass="20800">MSEIYAVMEYAPIAMILLGLILCWNIATARWFLLTYGLFETFELATLPITLQWTTHYYIADIFVSLMFLIPIVYRRSFAYKLYTWLGFEYFLTVYKRQTLSIQECCILLLLALMCVVNFITWIEILAYKSYLIDSVPFKLYLRDNIMLAIHVILSLALLVFAINAPVRDSEFNHEGAS</sequence>
<dbReference type="RefSeq" id="WP_130244900.1">
    <property type="nucleotide sequence ID" value="NZ_PPUZ01000024.1"/>
</dbReference>
<feature type="transmembrane region" description="Helical" evidence="1">
    <location>
        <begin position="53"/>
        <end position="74"/>
    </location>
</feature>
<feature type="transmembrane region" description="Helical" evidence="1">
    <location>
        <begin position="148"/>
        <end position="167"/>
    </location>
</feature>
<reference evidence="2 3" key="1">
    <citation type="submission" date="2018-01" db="EMBL/GenBank/DDBJ databases">
        <title>Co-occurrence of chitin degradation, pigmentation and bioactivity in marine Pseudoalteromonas.</title>
        <authorList>
            <person name="Paulsen S."/>
            <person name="Gram L."/>
            <person name="Machado H."/>
        </authorList>
    </citation>
    <scope>NUCLEOTIDE SEQUENCE [LARGE SCALE GENOMIC DNA]</scope>
    <source>
        <strain evidence="2 3">S1946</strain>
    </source>
</reference>
<organism evidence="2 3">
    <name type="scientific">Pseudoalteromonas rubra</name>
    <dbReference type="NCBI Taxonomy" id="43658"/>
    <lineage>
        <taxon>Bacteria</taxon>
        <taxon>Pseudomonadati</taxon>
        <taxon>Pseudomonadota</taxon>
        <taxon>Gammaproteobacteria</taxon>
        <taxon>Alteromonadales</taxon>
        <taxon>Pseudoalteromonadaceae</taxon>
        <taxon>Pseudoalteromonas</taxon>
    </lineage>
</organism>
<feature type="transmembrane region" description="Helical" evidence="1">
    <location>
        <begin position="105"/>
        <end position="128"/>
    </location>
</feature>
<keyword evidence="1" id="KW-1133">Transmembrane helix</keyword>
<dbReference type="EMBL" id="PPUZ01000024">
    <property type="protein sequence ID" value="RZM81240.1"/>
    <property type="molecule type" value="Genomic_DNA"/>
</dbReference>
<gene>
    <name evidence="2" type="ORF">C3B51_09655</name>
</gene>
<dbReference type="AlphaFoldDB" id="A0A4V2E353"/>
<dbReference type="Proteomes" id="UP000292345">
    <property type="component" value="Unassembled WGS sequence"/>
</dbReference>
<comment type="caution">
    <text evidence="2">The sequence shown here is derived from an EMBL/GenBank/DDBJ whole genome shotgun (WGS) entry which is preliminary data.</text>
</comment>
<proteinExistence type="predicted"/>
<name>A0A4V2E353_9GAMM</name>
<protein>
    <submittedName>
        <fullName evidence="2">Uncharacterized protein</fullName>
    </submittedName>
</protein>
<evidence type="ECO:0000256" key="1">
    <source>
        <dbReference type="SAM" id="Phobius"/>
    </source>
</evidence>
<evidence type="ECO:0000313" key="2">
    <source>
        <dbReference type="EMBL" id="RZM81240.1"/>
    </source>
</evidence>
<keyword evidence="1" id="KW-0472">Membrane</keyword>